<dbReference type="PANTHER" id="PTHR31286:SF165">
    <property type="entry name" value="DUF4283 DOMAIN-CONTAINING PROTEIN"/>
    <property type="match status" value="1"/>
</dbReference>
<dbReference type="InterPro" id="IPR025558">
    <property type="entry name" value="DUF4283"/>
</dbReference>
<keyword evidence="3" id="KW-1185">Reference proteome</keyword>
<sequence>MKEDALIRRKISCRVDLAEGTALKYIPTVEINRQKCVKIEKNDILLEEFVHCIWANKSIDKVVLTRKGLFLVRFTNIQDKLDVIQRGVYFFDKKPFIVEVWNGNLSLDTSSLQSLPIWVQFLELDINKLGSMLGMPIKMDRTTKERTDINYARLLIEMPLEGPFPDHIDFIND</sequence>
<feature type="domain" description="DUF4283" evidence="1">
    <location>
        <begin position="52"/>
        <end position="106"/>
    </location>
</feature>
<dbReference type="EMBL" id="JAKOGI010000745">
    <property type="protein sequence ID" value="KAJ8430872.1"/>
    <property type="molecule type" value="Genomic_DNA"/>
</dbReference>
<evidence type="ECO:0000259" key="1">
    <source>
        <dbReference type="Pfam" id="PF14111"/>
    </source>
</evidence>
<proteinExistence type="predicted"/>
<dbReference type="Pfam" id="PF14111">
    <property type="entry name" value="DUF4283"/>
    <property type="match status" value="1"/>
</dbReference>
<reference evidence="2" key="1">
    <citation type="submission" date="2022-04" db="EMBL/GenBank/DDBJ databases">
        <title>Carnegiea gigantea Genome sequencing and assembly v2.</title>
        <authorList>
            <person name="Copetti D."/>
            <person name="Sanderson M.J."/>
            <person name="Burquez A."/>
            <person name="Wojciechowski M.F."/>
        </authorList>
    </citation>
    <scope>NUCLEOTIDE SEQUENCE</scope>
    <source>
        <strain evidence="2">SGP5-SGP5p</strain>
        <tissue evidence="2">Aerial part</tissue>
    </source>
</reference>
<name>A0A9Q1Q6D7_9CARY</name>
<accession>A0A9Q1Q6D7</accession>
<comment type="caution">
    <text evidence="2">The sequence shown here is derived from an EMBL/GenBank/DDBJ whole genome shotgun (WGS) entry which is preliminary data.</text>
</comment>
<evidence type="ECO:0000313" key="3">
    <source>
        <dbReference type="Proteomes" id="UP001153076"/>
    </source>
</evidence>
<gene>
    <name evidence="2" type="ORF">Cgig2_011335</name>
</gene>
<protein>
    <recommendedName>
        <fullName evidence="1">DUF4283 domain-containing protein</fullName>
    </recommendedName>
</protein>
<dbReference type="OrthoDB" id="1939300at2759"/>
<evidence type="ECO:0000313" key="2">
    <source>
        <dbReference type="EMBL" id="KAJ8430872.1"/>
    </source>
</evidence>
<dbReference type="InterPro" id="IPR040256">
    <property type="entry name" value="At4g02000-like"/>
</dbReference>
<dbReference type="PANTHER" id="PTHR31286">
    <property type="entry name" value="GLYCINE-RICH CELL WALL STRUCTURAL PROTEIN 1.8-LIKE"/>
    <property type="match status" value="1"/>
</dbReference>
<dbReference type="Proteomes" id="UP001153076">
    <property type="component" value="Unassembled WGS sequence"/>
</dbReference>
<organism evidence="2 3">
    <name type="scientific">Carnegiea gigantea</name>
    <dbReference type="NCBI Taxonomy" id="171969"/>
    <lineage>
        <taxon>Eukaryota</taxon>
        <taxon>Viridiplantae</taxon>
        <taxon>Streptophyta</taxon>
        <taxon>Embryophyta</taxon>
        <taxon>Tracheophyta</taxon>
        <taxon>Spermatophyta</taxon>
        <taxon>Magnoliopsida</taxon>
        <taxon>eudicotyledons</taxon>
        <taxon>Gunneridae</taxon>
        <taxon>Pentapetalae</taxon>
        <taxon>Caryophyllales</taxon>
        <taxon>Cactineae</taxon>
        <taxon>Cactaceae</taxon>
        <taxon>Cactoideae</taxon>
        <taxon>Echinocereeae</taxon>
        <taxon>Carnegiea</taxon>
    </lineage>
</organism>
<dbReference type="AlphaFoldDB" id="A0A9Q1Q6D7"/>